<dbReference type="PATRIC" id="fig|1392.242.peg.5663"/>
<comment type="caution">
    <text evidence="3">The sequence shown here is derived from an EMBL/GenBank/DDBJ whole genome shotgun (WGS) entry which is preliminary data.</text>
</comment>
<accession>A0A0J1KNU6</accession>
<reference evidence="3 4" key="1">
    <citation type="submission" date="2015-05" db="EMBL/GenBank/DDBJ databases">
        <title>Whole genome sequence and identification of bacterial endophytes from Costus igneus.</title>
        <authorList>
            <person name="Lee Y.P."/>
            <person name="Gan H.M."/>
            <person name="Eng W."/>
            <person name="Wheatley M.S."/>
            <person name="Caraballo A."/>
            <person name="Polter S."/>
            <person name="Savka M.A."/>
            <person name="Hudson A.O."/>
        </authorList>
    </citation>
    <scope>NUCLEOTIDE SEQUENCE [LARGE SCALE GENOMIC DNA]</scope>
    <source>
        <strain evidence="3 4">RIT375</strain>
    </source>
</reference>
<evidence type="ECO:0000259" key="2">
    <source>
        <dbReference type="PROSITE" id="PS50830"/>
    </source>
</evidence>
<dbReference type="AlphaFoldDB" id="A0A0J1KNU6"/>
<name>A0A0J1KNU6_BACAN</name>
<dbReference type="RefSeq" id="WP_047956645.1">
    <property type="nucleotide sequence ID" value="NZ_LDPG01000007.1"/>
</dbReference>
<evidence type="ECO:0000313" key="3">
    <source>
        <dbReference type="EMBL" id="KLV18330.1"/>
    </source>
</evidence>
<gene>
    <name evidence="3" type="ORF">ABW01_13185</name>
</gene>
<feature type="signal peptide" evidence="1">
    <location>
        <begin position="1"/>
        <end position="23"/>
    </location>
</feature>
<evidence type="ECO:0000256" key="1">
    <source>
        <dbReference type="SAM" id="SignalP"/>
    </source>
</evidence>
<feature type="chain" id="PRO_5039242966" evidence="1">
    <location>
        <begin position="24"/>
        <end position="214"/>
    </location>
</feature>
<dbReference type="PROSITE" id="PS50830">
    <property type="entry name" value="TNASE_3"/>
    <property type="match status" value="1"/>
</dbReference>
<dbReference type="Gene3D" id="2.40.50.90">
    <property type="match status" value="1"/>
</dbReference>
<dbReference type="Proteomes" id="UP000035904">
    <property type="component" value="Unassembled WGS sequence"/>
</dbReference>
<dbReference type="Pfam" id="PF00565">
    <property type="entry name" value="SNase"/>
    <property type="match status" value="1"/>
</dbReference>
<organism evidence="3 4">
    <name type="scientific">Bacillus anthracis</name>
    <name type="common">anthrax bacterium</name>
    <dbReference type="NCBI Taxonomy" id="1392"/>
    <lineage>
        <taxon>Bacteria</taxon>
        <taxon>Bacillati</taxon>
        <taxon>Bacillota</taxon>
        <taxon>Bacilli</taxon>
        <taxon>Bacillales</taxon>
        <taxon>Bacillaceae</taxon>
        <taxon>Bacillus</taxon>
        <taxon>Bacillus cereus group</taxon>
    </lineage>
</organism>
<dbReference type="SMART" id="SM00318">
    <property type="entry name" value="SNc"/>
    <property type="match status" value="1"/>
</dbReference>
<proteinExistence type="predicted"/>
<dbReference type="PROSITE" id="PS51257">
    <property type="entry name" value="PROKAR_LIPOPROTEIN"/>
    <property type="match status" value="1"/>
</dbReference>
<dbReference type="InterPro" id="IPR035437">
    <property type="entry name" value="SNase_OB-fold_sf"/>
</dbReference>
<dbReference type="EMBL" id="LDPG01000007">
    <property type="protein sequence ID" value="KLV18330.1"/>
    <property type="molecule type" value="Genomic_DNA"/>
</dbReference>
<feature type="domain" description="TNase-like" evidence="2">
    <location>
        <begin position="87"/>
        <end position="210"/>
    </location>
</feature>
<evidence type="ECO:0000313" key="4">
    <source>
        <dbReference type="Proteomes" id="UP000035904"/>
    </source>
</evidence>
<dbReference type="InterPro" id="IPR016071">
    <property type="entry name" value="Staphylococal_nuclease_OB-fold"/>
</dbReference>
<keyword evidence="1" id="KW-0732">Signal</keyword>
<sequence>MKKKIKCLASVAGLSLFISGCSGTPQVGKDGLINGMNEKDIEKQTSAITGLSGETKSSVQKRQMAKPETEFFPEMPKNTLKALEYDKLVDVNKVRFKNGGILTLIGIQMKKEGNRREVIDFMPNESTKFLKTMLESQKEVYVEIISGDEEGEMYGYLWIGDDKQLRNINALLIQEGYAKLVRVDGVNYYDTSFYQIEQEAFSNKLGIWKNTERE</sequence>
<dbReference type="SUPFAM" id="SSF50199">
    <property type="entry name" value="Staphylococcal nuclease"/>
    <property type="match status" value="1"/>
</dbReference>
<protein>
    <submittedName>
        <fullName evidence="3">Nuclease</fullName>
    </submittedName>
</protein>